<organism evidence="6 7">
    <name type="scientific">Streptacidiphilus fuscans</name>
    <dbReference type="NCBI Taxonomy" id="2789292"/>
    <lineage>
        <taxon>Bacteria</taxon>
        <taxon>Bacillati</taxon>
        <taxon>Actinomycetota</taxon>
        <taxon>Actinomycetes</taxon>
        <taxon>Kitasatosporales</taxon>
        <taxon>Streptomycetaceae</taxon>
        <taxon>Streptacidiphilus</taxon>
    </lineage>
</organism>
<evidence type="ECO:0000256" key="4">
    <source>
        <dbReference type="ARBA" id="ARBA00023194"/>
    </source>
</evidence>
<dbReference type="Gene3D" id="3.60.130.10">
    <property type="entry name" value="Clavaminate synthase-like"/>
    <property type="match status" value="1"/>
</dbReference>
<dbReference type="Proteomes" id="UP000657385">
    <property type="component" value="Unassembled WGS sequence"/>
</dbReference>
<feature type="domain" description="TauD/TfdA-like" evidence="5">
    <location>
        <begin position="29"/>
        <end position="286"/>
    </location>
</feature>
<evidence type="ECO:0000259" key="5">
    <source>
        <dbReference type="Pfam" id="PF02668"/>
    </source>
</evidence>
<comment type="cofactor">
    <cofactor evidence="1">
        <name>Fe(2+)</name>
        <dbReference type="ChEBI" id="CHEBI:29033"/>
    </cofactor>
</comment>
<gene>
    <name evidence="6" type="ORF">I2501_01705</name>
</gene>
<evidence type="ECO:0000256" key="1">
    <source>
        <dbReference type="ARBA" id="ARBA00001954"/>
    </source>
</evidence>
<dbReference type="InterPro" id="IPR003819">
    <property type="entry name" value="TauD/TfdA-like"/>
</dbReference>
<reference evidence="6" key="1">
    <citation type="submission" date="2020-11" db="EMBL/GenBank/DDBJ databases">
        <title>Isolation and identification of active actinomycetes.</title>
        <authorList>
            <person name="Yu B."/>
        </authorList>
    </citation>
    <scope>NUCLEOTIDE SEQUENCE</scope>
    <source>
        <strain evidence="6">NEAU-YB345</strain>
    </source>
</reference>
<evidence type="ECO:0000313" key="7">
    <source>
        <dbReference type="Proteomes" id="UP000657385"/>
    </source>
</evidence>
<dbReference type="SUPFAM" id="SSF51197">
    <property type="entry name" value="Clavaminate synthase-like"/>
    <property type="match status" value="1"/>
</dbReference>
<accession>A0A931FAU2</accession>
<comment type="caution">
    <text evidence="6">The sequence shown here is derived from an EMBL/GenBank/DDBJ whole genome shotgun (WGS) entry which is preliminary data.</text>
</comment>
<keyword evidence="7" id="KW-1185">Reference proteome</keyword>
<dbReference type="EMBL" id="JADPRT010000001">
    <property type="protein sequence ID" value="MBF9066753.1"/>
    <property type="molecule type" value="Genomic_DNA"/>
</dbReference>
<dbReference type="InterPro" id="IPR042098">
    <property type="entry name" value="TauD-like_sf"/>
</dbReference>
<dbReference type="PANTHER" id="PTHR10696">
    <property type="entry name" value="GAMMA-BUTYROBETAINE HYDROXYLASE-RELATED"/>
    <property type="match status" value="1"/>
</dbReference>
<protein>
    <submittedName>
        <fullName evidence="6">TauD/TfdA family dioxygenase</fullName>
    </submittedName>
</protein>
<dbReference type="GO" id="GO:0017000">
    <property type="term" value="P:antibiotic biosynthetic process"/>
    <property type="evidence" value="ECO:0007669"/>
    <property type="project" value="UniProtKB-KW"/>
</dbReference>
<evidence type="ECO:0000313" key="6">
    <source>
        <dbReference type="EMBL" id="MBF9066753.1"/>
    </source>
</evidence>
<keyword evidence="6" id="KW-0223">Dioxygenase</keyword>
<dbReference type="GO" id="GO:0051213">
    <property type="term" value="F:dioxygenase activity"/>
    <property type="evidence" value="ECO:0007669"/>
    <property type="project" value="UniProtKB-KW"/>
</dbReference>
<keyword evidence="4" id="KW-0045">Antibiotic biosynthesis</keyword>
<name>A0A931FAU2_9ACTN</name>
<evidence type="ECO:0000256" key="3">
    <source>
        <dbReference type="ARBA" id="ARBA00023004"/>
    </source>
</evidence>
<sequence>MHRSRLGDGTGALITPSDSTVRLIDIAPVLLDELREAGHLLLRGFAPSVEDFNELVQKCSAKVTLDPARTFHGDVAQLVDSGTDSIGLHIENGATPYPPDLLWFHCVTAAASGSQTTVCDGRRVWEQLDEPTRQLFLDNPVVFARSVSETQWRQFTAFSLGGGRKPEEVTLDDLRFLADQGNATVTEREDGSVHYAFQTHAAHPSKWSEQITWANSIFGPSYNYETPEIRFEHAAIPREVLDELARITEEVTEEIAWQDGDVVLIDNSRVMHGRRPITDTRRTIVNAQSFAA</sequence>
<dbReference type="Pfam" id="PF02668">
    <property type="entry name" value="TauD"/>
    <property type="match status" value="1"/>
</dbReference>
<dbReference type="InterPro" id="IPR050411">
    <property type="entry name" value="AlphaKG_dependent_hydroxylases"/>
</dbReference>
<proteinExistence type="predicted"/>
<keyword evidence="2" id="KW-0560">Oxidoreductase</keyword>
<dbReference type="AlphaFoldDB" id="A0A931FAU2"/>
<dbReference type="PANTHER" id="PTHR10696:SF56">
    <property type="entry name" value="TAUD_TFDA-LIKE DOMAIN-CONTAINING PROTEIN"/>
    <property type="match status" value="1"/>
</dbReference>
<keyword evidence="3" id="KW-0408">Iron</keyword>
<evidence type="ECO:0000256" key="2">
    <source>
        <dbReference type="ARBA" id="ARBA00023002"/>
    </source>
</evidence>